<dbReference type="CDD" id="cd13590">
    <property type="entry name" value="PBP2_PotD_PotF_like"/>
    <property type="match status" value="1"/>
</dbReference>
<evidence type="ECO:0000256" key="1">
    <source>
        <dbReference type="ARBA" id="ARBA00004418"/>
    </source>
</evidence>
<protein>
    <submittedName>
        <fullName evidence="6">Spermidine/putrescine transport system substrate-binding protein</fullName>
    </submittedName>
</protein>
<dbReference type="OrthoDB" id="9769319at2"/>
<dbReference type="Gene3D" id="3.40.190.10">
    <property type="entry name" value="Periplasmic binding protein-like II"/>
    <property type="match status" value="2"/>
</dbReference>
<evidence type="ECO:0000313" key="7">
    <source>
        <dbReference type="Proteomes" id="UP000199065"/>
    </source>
</evidence>
<evidence type="ECO:0000313" key="6">
    <source>
        <dbReference type="EMBL" id="SFG18999.1"/>
    </source>
</evidence>
<dbReference type="PROSITE" id="PS51257">
    <property type="entry name" value="PROKAR_LIPOPROTEIN"/>
    <property type="match status" value="1"/>
</dbReference>
<proteinExistence type="predicted"/>
<gene>
    <name evidence="6" type="ORF">SAMN05660282_00208</name>
</gene>
<accession>A0A1I2PV59</accession>
<keyword evidence="7" id="KW-1185">Reference proteome</keyword>
<comment type="subcellular location">
    <subcellularLocation>
        <location evidence="1">Periplasm</location>
    </subcellularLocation>
</comment>
<keyword evidence="2" id="KW-0813">Transport</keyword>
<organism evidence="6 7">
    <name type="scientific">Corynebacterium spheniscorum</name>
    <dbReference type="NCBI Taxonomy" id="185761"/>
    <lineage>
        <taxon>Bacteria</taxon>
        <taxon>Bacillati</taxon>
        <taxon>Actinomycetota</taxon>
        <taxon>Actinomycetes</taxon>
        <taxon>Mycobacteriales</taxon>
        <taxon>Corynebacteriaceae</taxon>
        <taxon>Corynebacterium</taxon>
    </lineage>
</organism>
<evidence type="ECO:0000256" key="5">
    <source>
        <dbReference type="SAM" id="MobiDB-lite"/>
    </source>
</evidence>
<keyword evidence="4" id="KW-0574">Periplasm</keyword>
<feature type="region of interest" description="Disordered" evidence="5">
    <location>
        <begin position="37"/>
        <end position="56"/>
    </location>
</feature>
<sequence>MIRILADKTLSRREFLTLSTLTSLGLAGGLSACSSATESTSKHSRMAPENHPDGEMESSLNLYSWGDYDDPDYIREWAKTNSCVVQVDAYGSNEELIAKLGATRGTSGYDLVVPSGLMIPQMVEHNLLQPLDHNLLPNFNNLDQRFQGLSFDPGNKWSVTKCWGTSGYVYDRYALPGEYHTWTDFLELAKGPCSGKVALLEDAWEVCAIALGSMGADLNTRDPQELAACRRILIEELAPHVKAYYGNASTAVIQGSFQLMMAFNGDARQGIMASHDPDRWAFVFPTPTANLWIDNWCIARGAPHPDAAHAFINDVLAPEASAQEADYMGYATGVAGINSADFEYPDLIFPKPEILDRLTEGVNDPTMQDRVDMFLEAKTRSGV</sequence>
<dbReference type="STRING" id="185761.SAMN05660282_00208"/>
<keyword evidence="3" id="KW-0732">Signal</keyword>
<reference evidence="6 7" key="1">
    <citation type="submission" date="2016-10" db="EMBL/GenBank/DDBJ databases">
        <authorList>
            <person name="de Groot N.N."/>
        </authorList>
    </citation>
    <scope>NUCLEOTIDE SEQUENCE [LARGE SCALE GENOMIC DNA]</scope>
    <source>
        <strain>J11</strain>
        <strain evidence="7">PG 39</strain>
    </source>
</reference>
<dbReference type="InterPro" id="IPR001188">
    <property type="entry name" value="Sperm_putr-bd"/>
</dbReference>
<dbReference type="AlphaFoldDB" id="A0A1I2PV59"/>
<dbReference type="EMBL" id="FOPJ01000001">
    <property type="protein sequence ID" value="SFG18999.1"/>
    <property type="molecule type" value="Genomic_DNA"/>
</dbReference>
<dbReference type="PANTHER" id="PTHR30222">
    <property type="entry name" value="SPERMIDINE/PUTRESCINE-BINDING PERIPLASMIC PROTEIN"/>
    <property type="match status" value="1"/>
</dbReference>
<dbReference type="PANTHER" id="PTHR30222:SF17">
    <property type="entry name" value="SPERMIDINE_PUTRESCINE-BINDING PERIPLASMIC PROTEIN"/>
    <property type="match status" value="1"/>
</dbReference>
<dbReference type="SUPFAM" id="SSF53850">
    <property type="entry name" value="Periplasmic binding protein-like II"/>
    <property type="match status" value="1"/>
</dbReference>
<dbReference type="Proteomes" id="UP000199065">
    <property type="component" value="Unassembled WGS sequence"/>
</dbReference>
<evidence type="ECO:0000256" key="4">
    <source>
        <dbReference type="ARBA" id="ARBA00022764"/>
    </source>
</evidence>
<dbReference type="GO" id="GO:0042597">
    <property type="term" value="C:periplasmic space"/>
    <property type="evidence" value="ECO:0007669"/>
    <property type="project" value="UniProtKB-SubCell"/>
</dbReference>
<dbReference type="GO" id="GO:0015846">
    <property type="term" value="P:polyamine transport"/>
    <property type="evidence" value="ECO:0007669"/>
    <property type="project" value="InterPro"/>
</dbReference>
<dbReference type="Pfam" id="PF13416">
    <property type="entry name" value="SBP_bac_8"/>
    <property type="match status" value="1"/>
</dbReference>
<dbReference type="InterPro" id="IPR006059">
    <property type="entry name" value="SBP"/>
</dbReference>
<evidence type="ECO:0000256" key="2">
    <source>
        <dbReference type="ARBA" id="ARBA00022448"/>
    </source>
</evidence>
<name>A0A1I2PV59_9CORY</name>
<dbReference type="RefSeq" id="WP_092283516.1">
    <property type="nucleotide sequence ID" value="NZ_FOPJ01000001.1"/>
</dbReference>
<dbReference type="GO" id="GO:0019808">
    <property type="term" value="F:polyamine binding"/>
    <property type="evidence" value="ECO:0007669"/>
    <property type="project" value="InterPro"/>
</dbReference>
<dbReference type="PRINTS" id="PR00909">
    <property type="entry name" value="SPERMDNBNDNG"/>
</dbReference>
<evidence type="ECO:0000256" key="3">
    <source>
        <dbReference type="ARBA" id="ARBA00022729"/>
    </source>
</evidence>